<dbReference type="InterPro" id="IPR005178">
    <property type="entry name" value="Ostalpha/TMEM184C"/>
</dbReference>
<gene>
    <name evidence="6" type="ORF">AOQ84DRAFT_357611</name>
</gene>
<dbReference type="Pfam" id="PF03619">
    <property type="entry name" value="Solute_trans_a"/>
    <property type="match status" value="1"/>
</dbReference>
<feature type="transmembrane region" description="Helical" evidence="5">
    <location>
        <begin position="239"/>
        <end position="264"/>
    </location>
</feature>
<evidence type="ECO:0000256" key="4">
    <source>
        <dbReference type="ARBA" id="ARBA00023136"/>
    </source>
</evidence>
<evidence type="ECO:0000256" key="1">
    <source>
        <dbReference type="ARBA" id="ARBA00004141"/>
    </source>
</evidence>
<feature type="transmembrane region" description="Helical" evidence="5">
    <location>
        <begin position="202"/>
        <end position="227"/>
    </location>
</feature>
<comment type="subcellular location">
    <subcellularLocation>
        <location evidence="1">Membrane</location>
        <topology evidence="1">Multi-pass membrane protein</topology>
    </subcellularLocation>
</comment>
<feature type="transmembrane region" description="Helical" evidence="5">
    <location>
        <begin position="85"/>
        <end position="105"/>
    </location>
</feature>
<sequence length="399" mass="43846">MGFAALAPRSFFHHGDSNSSSSANHTCPSVNESGPKIVPFVGSITFHTFSTYLSGICLLISSSLAIVSLVRHATHYSSPTQQRQILRIACFVPWVALVSFLSVLSESAGPYIAPAVDFGTALAISAFLLLMCDFVLAGPDGFDNLFGAGAMARGQFAPASPPWLKRVWYLVLQFIPVSVILWIATAASMAAGTYCATSNKLYFAHIWITVLRGFSEGMAIFCVLRFYKIKKAELSPHKAMLKLIAFKGIVFLGFLQTTLFSILVSSRVIKPTKYLSYHDISVGLPNFVLACEMPFFSALIMVAYSVKPYTSTKLGRDYQGGPGGIKALLEALNYSDILSSFFRGPMRLVRSQQQLVRPADSINLMAPPSYNGQVYQPIQEYNNDQNVRMHPDGWERDDV</sequence>
<protein>
    <submittedName>
        <fullName evidence="6">DUF300-domain-containing protein</fullName>
    </submittedName>
</protein>
<evidence type="ECO:0000256" key="3">
    <source>
        <dbReference type="ARBA" id="ARBA00022989"/>
    </source>
</evidence>
<dbReference type="EMBL" id="KV751022">
    <property type="protein sequence ID" value="OCL02017.1"/>
    <property type="molecule type" value="Genomic_DNA"/>
</dbReference>
<keyword evidence="2 5" id="KW-0812">Transmembrane</keyword>
<feature type="transmembrane region" description="Helical" evidence="5">
    <location>
        <begin position="52"/>
        <end position="73"/>
    </location>
</feature>
<accession>A0A8E2ENJ6</accession>
<proteinExistence type="predicted"/>
<organism evidence="6 7">
    <name type="scientific">Glonium stellatum</name>
    <dbReference type="NCBI Taxonomy" id="574774"/>
    <lineage>
        <taxon>Eukaryota</taxon>
        <taxon>Fungi</taxon>
        <taxon>Dikarya</taxon>
        <taxon>Ascomycota</taxon>
        <taxon>Pezizomycotina</taxon>
        <taxon>Dothideomycetes</taxon>
        <taxon>Pleosporomycetidae</taxon>
        <taxon>Gloniales</taxon>
        <taxon>Gloniaceae</taxon>
        <taxon>Glonium</taxon>
    </lineage>
</organism>
<dbReference type="AlphaFoldDB" id="A0A8E2ENJ6"/>
<feature type="transmembrane region" description="Helical" evidence="5">
    <location>
        <begin position="167"/>
        <end position="190"/>
    </location>
</feature>
<dbReference type="OrthoDB" id="5348404at2759"/>
<reference evidence="6 7" key="1">
    <citation type="journal article" date="2016" name="Nat. Commun.">
        <title>Ectomycorrhizal ecology is imprinted in the genome of the dominant symbiotic fungus Cenococcum geophilum.</title>
        <authorList>
            <consortium name="DOE Joint Genome Institute"/>
            <person name="Peter M."/>
            <person name="Kohler A."/>
            <person name="Ohm R.A."/>
            <person name="Kuo A."/>
            <person name="Krutzmann J."/>
            <person name="Morin E."/>
            <person name="Arend M."/>
            <person name="Barry K.W."/>
            <person name="Binder M."/>
            <person name="Choi C."/>
            <person name="Clum A."/>
            <person name="Copeland A."/>
            <person name="Grisel N."/>
            <person name="Haridas S."/>
            <person name="Kipfer T."/>
            <person name="LaButti K."/>
            <person name="Lindquist E."/>
            <person name="Lipzen A."/>
            <person name="Maire R."/>
            <person name="Meier B."/>
            <person name="Mihaltcheva S."/>
            <person name="Molinier V."/>
            <person name="Murat C."/>
            <person name="Poggeler S."/>
            <person name="Quandt C.A."/>
            <person name="Sperisen C."/>
            <person name="Tritt A."/>
            <person name="Tisserant E."/>
            <person name="Crous P.W."/>
            <person name="Henrissat B."/>
            <person name="Nehls U."/>
            <person name="Egli S."/>
            <person name="Spatafora J.W."/>
            <person name="Grigoriev I.V."/>
            <person name="Martin F.M."/>
        </authorList>
    </citation>
    <scope>NUCLEOTIDE SEQUENCE [LARGE SCALE GENOMIC DNA]</scope>
    <source>
        <strain evidence="6 7">CBS 207.34</strain>
    </source>
</reference>
<name>A0A8E2ENJ6_9PEZI</name>
<keyword evidence="3 5" id="KW-1133">Transmembrane helix</keyword>
<dbReference type="PANTHER" id="PTHR23423">
    <property type="entry name" value="ORGANIC SOLUTE TRANSPORTER-RELATED"/>
    <property type="match status" value="1"/>
</dbReference>
<keyword evidence="4 5" id="KW-0472">Membrane</keyword>
<dbReference type="Proteomes" id="UP000250140">
    <property type="component" value="Unassembled WGS sequence"/>
</dbReference>
<evidence type="ECO:0000256" key="5">
    <source>
        <dbReference type="SAM" id="Phobius"/>
    </source>
</evidence>
<dbReference type="GO" id="GO:0016020">
    <property type="term" value="C:membrane"/>
    <property type="evidence" value="ECO:0007669"/>
    <property type="project" value="UniProtKB-SubCell"/>
</dbReference>
<keyword evidence="7" id="KW-1185">Reference proteome</keyword>
<evidence type="ECO:0000256" key="2">
    <source>
        <dbReference type="ARBA" id="ARBA00022692"/>
    </source>
</evidence>
<evidence type="ECO:0000313" key="7">
    <source>
        <dbReference type="Proteomes" id="UP000250140"/>
    </source>
</evidence>
<feature type="transmembrane region" description="Helical" evidence="5">
    <location>
        <begin position="284"/>
        <end position="306"/>
    </location>
</feature>
<feature type="transmembrane region" description="Helical" evidence="5">
    <location>
        <begin position="111"/>
        <end position="136"/>
    </location>
</feature>
<evidence type="ECO:0000313" key="6">
    <source>
        <dbReference type="EMBL" id="OCL02017.1"/>
    </source>
</evidence>
<dbReference type="SMART" id="SM01417">
    <property type="entry name" value="Solute_trans_a"/>
    <property type="match status" value="1"/>
</dbReference>